<evidence type="ECO:0000259" key="3">
    <source>
        <dbReference type="PROSITE" id="PS51747"/>
    </source>
</evidence>
<dbReference type="Proteomes" id="UP000419144">
    <property type="component" value="Unassembled WGS sequence"/>
</dbReference>
<feature type="region of interest" description="Disordered" evidence="2">
    <location>
        <begin position="106"/>
        <end position="133"/>
    </location>
</feature>
<organism evidence="4 5">
    <name type="scientific">Leishmania tarentolae</name>
    <name type="common">Sauroleishmania tarentolae</name>
    <dbReference type="NCBI Taxonomy" id="5689"/>
    <lineage>
        <taxon>Eukaryota</taxon>
        <taxon>Discoba</taxon>
        <taxon>Euglenozoa</taxon>
        <taxon>Kinetoplastea</taxon>
        <taxon>Metakinetoplastina</taxon>
        <taxon>Trypanosomatida</taxon>
        <taxon>Trypanosomatidae</taxon>
        <taxon>Leishmaniinae</taxon>
        <taxon>Leishmania</taxon>
        <taxon>lizard Leishmania</taxon>
    </lineage>
</organism>
<dbReference type="GO" id="GO:0052717">
    <property type="term" value="F:tRNA-specific adenosine-34 deaminase activity"/>
    <property type="evidence" value="ECO:0007669"/>
    <property type="project" value="UniProtKB-EC"/>
</dbReference>
<dbReference type="AlphaFoldDB" id="A0A640KGA8"/>
<reference evidence="4" key="1">
    <citation type="submission" date="2019-11" db="EMBL/GenBank/DDBJ databases">
        <title>Leishmania tarentolae CDS.</title>
        <authorList>
            <person name="Goto Y."/>
            <person name="Yamagishi J."/>
        </authorList>
    </citation>
    <scope>NUCLEOTIDE SEQUENCE [LARGE SCALE GENOMIC DNA]</scope>
    <source>
        <strain evidence="4">Parrot Tar II</strain>
    </source>
</reference>
<protein>
    <submittedName>
        <fullName evidence="4">Deaminase, putative</fullName>
    </submittedName>
</protein>
<dbReference type="InterPro" id="IPR016193">
    <property type="entry name" value="Cytidine_deaminase-like"/>
</dbReference>
<dbReference type="InterPro" id="IPR002125">
    <property type="entry name" value="CMP_dCMP_dom"/>
</dbReference>
<feature type="domain" description="CMP/dCMP-type deaminase" evidence="3">
    <location>
        <begin position="4"/>
        <end position="192"/>
    </location>
</feature>
<feature type="compositionally biased region" description="Basic and acidic residues" evidence="2">
    <location>
        <begin position="123"/>
        <end position="133"/>
    </location>
</feature>
<evidence type="ECO:0000313" key="4">
    <source>
        <dbReference type="EMBL" id="GET86539.1"/>
    </source>
</evidence>
<evidence type="ECO:0000256" key="2">
    <source>
        <dbReference type="SAM" id="MobiDB-lite"/>
    </source>
</evidence>
<sequence length="282" mass="30410">MSVHYVDAFMRAALKEAELALEEGEVPVGCVLVRTDVNEMMYAKLAPQSSEAVVDAAPHAASLLHCDQLVESCIAARGRNQTNRQHHGLAHAEFIAVQRLIDDATRGGDASTGASSSKVGDFGSKHGMSEEGKENGLTSLLATEPLSSLAEYVLYVTVEPCVMCGAMLLYNRVAHVFFGCRNPRFGGNGTVLALHQPPTAQPQRLLPQHSHPDEPEVSASHLACTSERLLSANDGGIACSSGWWPGYVSEGGHTEAEAIDLLQRFYERENPNAPGHKRRRKA</sequence>
<gene>
    <name evidence="4" type="ORF">LtaPh_1011400</name>
</gene>
<dbReference type="GO" id="GO:0046872">
    <property type="term" value="F:metal ion binding"/>
    <property type="evidence" value="ECO:0007669"/>
    <property type="project" value="UniProtKB-KW"/>
</dbReference>
<dbReference type="PANTHER" id="PTHR11079">
    <property type="entry name" value="CYTOSINE DEAMINASE FAMILY MEMBER"/>
    <property type="match status" value="1"/>
</dbReference>
<dbReference type="EMBL" id="BLBS01000012">
    <property type="protein sequence ID" value="GET86539.1"/>
    <property type="molecule type" value="Genomic_DNA"/>
</dbReference>
<dbReference type="Gene3D" id="3.40.140.10">
    <property type="entry name" value="Cytidine Deaminase, domain 2"/>
    <property type="match status" value="1"/>
</dbReference>
<keyword evidence="1" id="KW-0378">Hydrolase</keyword>
<dbReference type="GO" id="GO:0002100">
    <property type="term" value="P:tRNA wobble adenosine to inosine editing"/>
    <property type="evidence" value="ECO:0007669"/>
    <property type="project" value="InterPro"/>
</dbReference>
<comment type="caution">
    <text evidence="4">The sequence shown here is derived from an EMBL/GenBank/DDBJ whole genome shotgun (WGS) entry which is preliminary data.</text>
</comment>
<evidence type="ECO:0000256" key="1">
    <source>
        <dbReference type="ARBA" id="ARBA00022801"/>
    </source>
</evidence>
<name>A0A640KGA8_LEITA</name>
<accession>A0A640KGA8</accession>
<dbReference type="PANTHER" id="PTHR11079:SF149">
    <property type="entry name" value="TRNA-SPECIFIC ADENOSINE DEAMINASE 2"/>
    <property type="match status" value="1"/>
</dbReference>
<dbReference type="Pfam" id="PF00383">
    <property type="entry name" value="dCMP_cyt_deam_1"/>
    <property type="match status" value="1"/>
</dbReference>
<evidence type="ECO:0000313" key="5">
    <source>
        <dbReference type="Proteomes" id="UP000419144"/>
    </source>
</evidence>
<dbReference type="SUPFAM" id="SSF53927">
    <property type="entry name" value="Cytidine deaminase-like"/>
    <property type="match status" value="1"/>
</dbReference>
<dbReference type="OrthoDB" id="408702at2759"/>
<dbReference type="VEuPathDB" id="TriTrypDB:LtaPh_1011400"/>
<dbReference type="PROSITE" id="PS51747">
    <property type="entry name" value="CYT_DCMP_DEAMINASES_2"/>
    <property type="match status" value="1"/>
</dbReference>
<proteinExistence type="predicted"/>
<feature type="region of interest" description="Disordered" evidence="2">
    <location>
        <begin position="201"/>
        <end position="220"/>
    </location>
</feature>
<keyword evidence="5" id="KW-1185">Reference proteome</keyword>